<evidence type="ECO:0000256" key="1">
    <source>
        <dbReference type="SAM" id="Coils"/>
    </source>
</evidence>
<reference evidence="2 3" key="1">
    <citation type="journal article" date="2015" name="Genome Biol.">
        <title>Comparative genomics of Steinernema reveals deeply conserved gene regulatory networks.</title>
        <authorList>
            <person name="Dillman A.R."/>
            <person name="Macchietto M."/>
            <person name="Porter C.F."/>
            <person name="Rogers A."/>
            <person name="Williams B."/>
            <person name="Antoshechkin I."/>
            <person name="Lee M.M."/>
            <person name="Goodwin Z."/>
            <person name="Lu X."/>
            <person name="Lewis E.E."/>
            <person name="Goodrich-Blair H."/>
            <person name="Stock S.P."/>
            <person name="Adams B.J."/>
            <person name="Sternberg P.W."/>
            <person name="Mortazavi A."/>
        </authorList>
    </citation>
    <scope>NUCLEOTIDE SEQUENCE [LARGE SCALE GENOMIC DNA]</scope>
    <source>
        <strain evidence="2 3">ALL</strain>
    </source>
</reference>
<organism evidence="2 3">
    <name type="scientific">Steinernema carpocapsae</name>
    <name type="common">Entomopathogenic nematode</name>
    <dbReference type="NCBI Taxonomy" id="34508"/>
    <lineage>
        <taxon>Eukaryota</taxon>
        <taxon>Metazoa</taxon>
        <taxon>Ecdysozoa</taxon>
        <taxon>Nematoda</taxon>
        <taxon>Chromadorea</taxon>
        <taxon>Rhabditida</taxon>
        <taxon>Tylenchina</taxon>
        <taxon>Panagrolaimomorpha</taxon>
        <taxon>Strongyloidoidea</taxon>
        <taxon>Steinernematidae</taxon>
        <taxon>Steinernema</taxon>
    </lineage>
</organism>
<protein>
    <submittedName>
        <fullName evidence="2">Uncharacterized protein</fullName>
    </submittedName>
</protein>
<comment type="caution">
    <text evidence="2">The sequence shown here is derived from an EMBL/GenBank/DDBJ whole genome shotgun (WGS) entry which is preliminary data.</text>
</comment>
<sequence length="120" mass="14215">MTPKNNITSPDPSFDDQDSFSREELLKRIRILECNVLDLEYDTHTLRSENKALMEDLNRLQNVDQSKEDNLAYKKRIVEQEQINDQLRKRQKSQVPEVRVKQDIKDESIQQTQSNLVKDL</sequence>
<accession>A0A4U5M8R6</accession>
<feature type="coiled-coil region" evidence="1">
    <location>
        <begin position="43"/>
        <end position="90"/>
    </location>
</feature>
<dbReference type="AlphaFoldDB" id="A0A4U5M8R6"/>
<dbReference type="EMBL" id="AZBU02000009">
    <property type="protein sequence ID" value="TKR65324.1"/>
    <property type="molecule type" value="Genomic_DNA"/>
</dbReference>
<keyword evidence="1" id="KW-0175">Coiled coil</keyword>
<keyword evidence="3" id="KW-1185">Reference proteome</keyword>
<evidence type="ECO:0000313" key="3">
    <source>
        <dbReference type="Proteomes" id="UP000298663"/>
    </source>
</evidence>
<dbReference type="Proteomes" id="UP000298663">
    <property type="component" value="Unassembled WGS sequence"/>
</dbReference>
<proteinExistence type="predicted"/>
<gene>
    <name evidence="2" type="ORF">L596_025743</name>
</gene>
<name>A0A4U5M8R6_STECR</name>
<reference evidence="2 3" key="2">
    <citation type="journal article" date="2019" name="G3 (Bethesda)">
        <title>Hybrid Assembly of the Genome of the Entomopathogenic Nematode Steinernema carpocapsae Identifies the X-Chromosome.</title>
        <authorList>
            <person name="Serra L."/>
            <person name="Macchietto M."/>
            <person name="Macias-Munoz A."/>
            <person name="McGill C.J."/>
            <person name="Rodriguez I.M."/>
            <person name="Rodriguez B."/>
            <person name="Murad R."/>
            <person name="Mortazavi A."/>
        </authorList>
    </citation>
    <scope>NUCLEOTIDE SEQUENCE [LARGE SCALE GENOMIC DNA]</scope>
    <source>
        <strain evidence="2 3">ALL</strain>
    </source>
</reference>
<evidence type="ECO:0000313" key="2">
    <source>
        <dbReference type="EMBL" id="TKR65324.1"/>
    </source>
</evidence>